<keyword evidence="8" id="KW-1185">Reference proteome</keyword>
<keyword evidence="2 5" id="KW-0812">Transmembrane</keyword>
<feature type="transmembrane region" description="Helical" evidence="5">
    <location>
        <begin position="142"/>
        <end position="163"/>
    </location>
</feature>
<dbReference type="RefSeq" id="WP_142080461.1">
    <property type="nucleotide sequence ID" value="NZ_VFPT01000001.1"/>
</dbReference>
<evidence type="ECO:0000256" key="4">
    <source>
        <dbReference type="ARBA" id="ARBA00023136"/>
    </source>
</evidence>
<evidence type="ECO:0000256" key="3">
    <source>
        <dbReference type="ARBA" id="ARBA00022989"/>
    </source>
</evidence>
<dbReference type="Gene3D" id="1.20.1540.10">
    <property type="entry name" value="Rhomboid-like"/>
    <property type="match status" value="1"/>
</dbReference>
<dbReference type="GO" id="GO:0004252">
    <property type="term" value="F:serine-type endopeptidase activity"/>
    <property type="evidence" value="ECO:0007669"/>
    <property type="project" value="InterPro"/>
</dbReference>
<proteinExistence type="predicted"/>
<comment type="caution">
    <text evidence="7">The sequence shown here is derived from an EMBL/GenBank/DDBJ whole genome shotgun (WGS) entry which is preliminary data.</text>
</comment>
<evidence type="ECO:0000256" key="1">
    <source>
        <dbReference type="ARBA" id="ARBA00004141"/>
    </source>
</evidence>
<dbReference type="SUPFAM" id="SSF144091">
    <property type="entry name" value="Rhomboid-like"/>
    <property type="match status" value="1"/>
</dbReference>
<keyword evidence="4 5" id="KW-0472">Membrane</keyword>
<dbReference type="GO" id="GO:0016020">
    <property type="term" value="C:membrane"/>
    <property type="evidence" value="ECO:0007669"/>
    <property type="project" value="UniProtKB-SubCell"/>
</dbReference>
<evidence type="ECO:0000256" key="5">
    <source>
        <dbReference type="SAM" id="Phobius"/>
    </source>
</evidence>
<keyword evidence="3 5" id="KW-1133">Transmembrane helix</keyword>
<evidence type="ECO:0000313" key="7">
    <source>
        <dbReference type="EMBL" id="TQM92808.1"/>
    </source>
</evidence>
<dbReference type="InterPro" id="IPR035952">
    <property type="entry name" value="Rhomboid-like_sf"/>
</dbReference>
<comment type="subcellular location">
    <subcellularLocation>
        <location evidence="1">Membrane</location>
        <topology evidence="1">Multi-pass membrane protein</topology>
    </subcellularLocation>
</comment>
<gene>
    <name evidence="7" type="ORF">BD293_1428</name>
</gene>
<feature type="transmembrane region" description="Helical" evidence="5">
    <location>
        <begin position="196"/>
        <end position="213"/>
    </location>
</feature>
<name>A0A543KCI7_9RHOB</name>
<dbReference type="OrthoDB" id="7836448at2"/>
<dbReference type="EMBL" id="VFPT01000001">
    <property type="protein sequence ID" value="TQM92808.1"/>
    <property type="molecule type" value="Genomic_DNA"/>
</dbReference>
<evidence type="ECO:0000259" key="6">
    <source>
        <dbReference type="Pfam" id="PF01694"/>
    </source>
</evidence>
<dbReference type="Pfam" id="PF01694">
    <property type="entry name" value="Rhomboid"/>
    <property type="match status" value="1"/>
</dbReference>
<dbReference type="AlphaFoldDB" id="A0A543KCI7"/>
<dbReference type="InterPro" id="IPR022764">
    <property type="entry name" value="Peptidase_S54_rhomboid_dom"/>
</dbReference>
<feature type="transmembrane region" description="Helical" evidence="5">
    <location>
        <begin position="39"/>
        <end position="60"/>
    </location>
</feature>
<feature type="transmembrane region" description="Helical" evidence="5">
    <location>
        <begin position="12"/>
        <end position="32"/>
    </location>
</feature>
<feature type="transmembrane region" description="Helical" evidence="5">
    <location>
        <begin position="170"/>
        <end position="190"/>
    </location>
</feature>
<feature type="transmembrane region" description="Helical" evidence="5">
    <location>
        <begin position="80"/>
        <end position="104"/>
    </location>
</feature>
<reference evidence="7 8" key="1">
    <citation type="submission" date="2019-06" db="EMBL/GenBank/DDBJ databases">
        <title>Genomic Encyclopedia of Archaeal and Bacterial Type Strains, Phase II (KMG-II): from individual species to whole genera.</title>
        <authorList>
            <person name="Goeker M."/>
        </authorList>
    </citation>
    <scope>NUCLEOTIDE SEQUENCE [LARGE SCALE GENOMIC DNA]</scope>
    <source>
        <strain evidence="7 8">DSM 18423</strain>
    </source>
</reference>
<evidence type="ECO:0000313" key="8">
    <source>
        <dbReference type="Proteomes" id="UP000320582"/>
    </source>
</evidence>
<dbReference type="Proteomes" id="UP000320582">
    <property type="component" value="Unassembled WGS sequence"/>
</dbReference>
<accession>A0A543KCI7</accession>
<protein>
    <submittedName>
        <fullName evidence="7">Rhomboid family protein</fullName>
    </submittedName>
</protein>
<organism evidence="7 8">
    <name type="scientific">Roseinatronobacter monicus</name>
    <dbReference type="NCBI Taxonomy" id="393481"/>
    <lineage>
        <taxon>Bacteria</taxon>
        <taxon>Pseudomonadati</taxon>
        <taxon>Pseudomonadota</taxon>
        <taxon>Alphaproteobacteria</taxon>
        <taxon>Rhodobacterales</taxon>
        <taxon>Paracoccaceae</taxon>
        <taxon>Roseinatronobacter</taxon>
    </lineage>
</organism>
<sequence length="224" mass="23377">MTQDPLSTSVFNPLPVAVWVLVLAIGAVELVLSAGAHGLVNWAGSAGWRVQALVTIGVSPEVQGWMLETRQFPPEHLIRYLTYGFVHLGPAQAALVVVITVALGKYCTERLGSLRMLAILVLAQALGGFAFGLVAAPGTWLIGGYALIFALAGTYAGLVWSGAEGRRARIGALVLVSVLLSGRIMLAALMGGGADWVADLVACAAGYALGHVLRPGVLARLRRV</sequence>
<evidence type="ECO:0000256" key="2">
    <source>
        <dbReference type="ARBA" id="ARBA00022692"/>
    </source>
</evidence>
<feature type="domain" description="Peptidase S54 rhomboid" evidence="6">
    <location>
        <begin position="75"/>
        <end position="214"/>
    </location>
</feature>
<feature type="transmembrane region" description="Helical" evidence="5">
    <location>
        <begin position="116"/>
        <end position="136"/>
    </location>
</feature>